<feature type="region of interest" description="Disordered" evidence="1">
    <location>
        <begin position="1"/>
        <end position="21"/>
    </location>
</feature>
<name>A0A0B8Z746_9SPHN</name>
<dbReference type="Proteomes" id="UP000031338">
    <property type="component" value="Unassembled WGS sequence"/>
</dbReference>
<organism evidence="2 3">
    <name type="scientific">Novosphingobium subterraneum</name>
    <dbReference type="NCBI Taxonomy" id="48936"/>
    <lineage>
        <taxon>Bacteria</taxon>
        <taxon>Pseudomonadati</taxon>
        <taxon>Pseudomonadota</taxon>
        <taxon>Alphaproteobacteria</taxon>
        <taxon>Sphingomonadales</taxon>
        <taxon>Sphingomonadaceae</taxon>
        <taxon>Novosphingobium</taxon>
    </lineage>
</organism>
<protein>
    <submittedName>
        <fullName evidence="2">Uncharacterized protein</fullName>
    </submittedName>
</protein>
<dbReference type="AlphaFoldDB" id="A0A0B8Z746"/>
<evidence type="ECO:0000313" key="3">
    <source>
        <dbReference type="Proteomes" id="UP000031338"/>
    </source>
</evidence>
<reference evidence="2 3" key="1">
    <citation type="submission" date="2014-10" db="EMBL/GenBank/DDBJ databases">
        <title>Draft genome sequence of Novosphingobium subterraneum DSM 12447.</title>
        <authorList>
            <person name="Gan H.M."/>
            <person name="Gan H.Y."/>
            <person name="Savka M.A."/>
        </authorList>
    </citation>
    <scope>NUCLEOTIDE SEQUENCE [LARGE SCALE GENOMIC DNA]</scope>
    <source>
        <strain evidence="2 3">DSM 12447</strain>
    </source>
</reference>
<proteinExistence type="predicted"/>
<feature type="region of interest" description="Disordered" evidence="1">
    <location>
        <begin position="42"/>
        <end position="96"/>
    </location>
</feature>
<sequence>MADAGRDTPNPLGDIIGQTRQRLAGEDPASLLKSLVAATAPTPVATSPASVHQPVRPQPSSPSLPGNYFPQIPADLSVTPKRKPVRGPARTLHISMRLSPPERDRLVRWCDARNLSLPDGIVALLDLVESETQGEG</sequence>
<feature type="compositionally biased region" description="Low complexity" evidence="1">
    <location>
        <begin position="42"/>
        <end position="51"/>
    </location>
</feature>
<dbReference type="RefSeq" id="WP_039338273.1">
    <property type="nucleotide sequence ID" value="NZ_JBNNWK010000026.1"/>
</dbReference>
<evidence type="ECO:0000313" key="2">
    <source>
        <dbReference type="EMBL" id="KHS42053.1"/>
    </source>
</evidence>
<keyword evidence="3" id="KW-1185">Reference proteome</keyword>
<evidence type="ECO:0000256" key="1">
    <source>
        <dbReference type="SAM" id="MobiDB-lite"/>
    </source>
</evidence>
<comment type="caution">
    <text evidence="2">The sequence shown here is derived from an EMBL/GenBank/DDBJ whole genome shotgun (WGS) entry which is preliminary data.</text>
</comment>
<gene>
    <name evidence="2" type="ORF">NJ75_04419</name>
</gene>
<dbReference type="PATRIC" id="fig|48936.3.peg.4458"/>
<accession>A0A0B8Z746</accession>
<dbReference type="EMBL" id="JRVC01000033">
    <property type="protein sequence ID" value="KHS42053.1"/>
    <property type="molecule type" value="Genomic_DNA"/>
</dbReference>